<keyword evidence="3" id="KW-1185">Reference proteome</keyword>
<evidence type="ECO:0000313" key="2">
    <source>
        <dbReference type="EMBL" id="KAL1530158.1"/>
    </source>
</evidence>
<protein>
    <submittedName>
        <fullName evidence="2">Uncharacterized protein</fullName>
    </submittedName>
</protein>
<feature type="region of interest" description="Disordered" evidence="1">
    <location>
        <begin position="467"/>
        <end position="569"/>
    </location>
</feature>
<name>A0AB34KAL2_PRYPA</name>
<sequence>MSVVSTRRVALLGDAPAGLPHEWVQHWLGVYSEEAAAAHVHGRPVFTKEGDPSKILWYTAAGHWQVGRRADIASGWGLFAARGAAAERPDAVASRWEIATVGRGWVEAPGIACVGAPLATIWLHGHAPSAARPAGWLRKGWVASWLGAYDLHSVWANGRPVYRQRASSRNLLWFARPESGQARASYWFLGPHEDVGQSRGWLSTPDDALLPHQVRATWRVASAQSSASGGWILAPRLRVTANSSEAIGWYRSLLTEEMRLPAGREDAAPLLEESLDKWRRSSPPLERELSAAARAIFSAAGPSFTSRALLLAADCVDALASLVQGAQELALAEETWRWTQPALQLLPQADVDAARAWWRAARGWREWVGVEARAVQSAADAMAAYVWFGALWLVVLVLLRRWRAPETRELEESDSETESESGEEKRLAFAFLSSAIEEVKETISEQQYLELYNAAQWCFNLTPSWASTVPSPPPSEEPGANSSPTQVVTGAGVQQTSSPLQSGDSISPGPQTELCSQQVSSPALGPSRRMEHARSLSERCLRDGSVTADVTAGSSSRSDGLERAALRQG</sequence>
<dbReference type="Proteomes" id="UP001515480">
    <property type="component" value="Unassembled WGS sequence"/>
</dbReference>
<feature type="compositionally biased region" description="Polar residues" evidence="1">
    <location>
        <begin position="480"/>
        <end position="521"/>
    </location>
</feature>
<dbReference type="AlphaFoldDB" id="A0AB34KAL2"/>
<organism evidence="2 3">
    <name type="scientific">Prymnesium parvum</name>
    <name type="common">Toxic golden alga</name>
    <dbReference type="NCBI Taxonomy" id="97485"/>
    <lineage>
        <taxon>Eukaryota</taxon>
        <taxon>Haptista</taxon>
        <taxon>Haptophyta</taxon>
        <taxon>Prymnesiophyceae</taxon>
        <taxon>Prymnesiales</taxon>
        <taxon>Prymnesiaceae</taxon>
        <taxon>Prymnesium</taxon>
    </lineage>
</organism>
<feature type="compositionally biased region" description="Basic and acidic residues" evidence="1">
    <location>
        <begin position="559"/>
        <end position="569"/>
    </location>
</feature>
<feature type="compositionally biased region" description="Basic and acidic residues" evidence="1">
    <location>
        <begin position="528"/>
        <end position="542"/>
    </location>
</feature>
<evidence type="ECO:0000256" key="1">
    <source>
        <dbReference type="SAM" id="MobiDB-lite"/>
    </source>
</evidence>
<gene>
    <name evidence="2" type="ORF">AB1Y20_001074</name>
</gene>
<proteinExistence type="predicted"/>
<reference evidence="2 3" key="1">
    <citation type="journal article" date="2024" name="Science">
        <title>Giant polyketide synthase enzymes in the biosynthesis of giant marine polyether toxins.</title>
        <authorList>
            <person name="Fallon T.R."/>
            <person name="Shende V.V."/>
            <person name="Wierzbicki I.H."/>
            <person name="Pendleton A.L."/>
            <person name="Watervoot N.F."/>
            <person name="Auber R.P."/>
            <person name="Gonzalez D.J."/>
            <person name="Wisecaver J.H."/>
            <person name="Moore B.S."/>
        </authorList>
    </citation>
    <scope>NUCLEOTIDE SEQUENCE [LARGE SCALE GENOMIC DNA]</scope>
    <source>
        <strain evidence="2 3">12B1</strain>
    </source>
</reference>
<accession>A0AB34KAL2</accession>
<dbReference type="EMBL" id="JBGBPQ010000001">
    <property type="protein sequence ID" value="KAL1530158.1"/>
    <property type="molecule type" value="Genomic_DNA"/>
</dbReference>
<comment type="caution">
    <text evidence="2">The sequence shown here is derived from an EMBL/GenBank/DDBJ whole genome shotgun (WGS) entry which is preliminary data.</text>
</comment>
<evidence type="ECO:0000313" key="3">
    <source>
        <dbReference type="Proteomes" id="UP001515480"/>
    </source>
</evidence>